<feature type="domain" description="Anticodon-binding" evidence="1">
    <location>
        <begin position="6"/>
        <end position="82"/>
    </location>
</feature>
<dbReference type="PANTHER" id="PTHR11476:SF7">
    <property type="entry name" value="HISTIDINE--TRNA LIGASE"/>
    <property type="match status" value="1"/>
</dbReference>
<proteinExistence type="predicted"/>
<dbReference type="EC" id="6.1.1.21" evidence="2"/>
<evidence type="ECO:0000313" key="2">
    <source>
        <dbReference type="EMBL" id="MPM33071.1"/>
    </source>
</evidence>
<dbReference type="AlphaFoldDB" id="A0A644YZ07"/>
<sequence>MTEDLDAAVSFATLLRENGVRAQLHCEDKKFKAKISYADKLRIPFVVFLGEDEIKAGIVACKDMSTGEQTKLDAAATVYRIKAGLAEKNKGAVILE</sequence>
<comment type="caution">
    <text evidence="2">The sequence shown here is derived from an EMBL/GenBank/DDBJ whole genome shotgun (WGS) entry which is preliminary data.</text>
</comment>
<dbReference type="InterPro" id="IPR036621">
    <property type="entry name" value="Anticodon-bd_dom_sf"/>
</dbReference>
<protein>
    <submittedName>
        <fullName evidence="2">Histidine--tRNA ligase</fullName>
        <ecNumber evidence="2">6.1.1.21</ecNumber>
    </submittedName>
</protein>
<keyword evidence="2" id="KW-0436">Ligase</keyword>
<gene>
    <name evidence="2" type="primary">hisS_31</name>
    <name evidence="2" type="ORF">SDC9_79638</name>
</gene>
<dbReference type="InterPro" id="IPR004154">
    <property type="entry name" value="Anticodon-bd"/>
</dbReference>
<dbReference type="SUPFAM" id="SSF52954">
    <property type="entry name" value="Class II aaRS ABD-related"/>
    <property type="match status" value="1"/>
</dbReference>
<dbReference type="Pfam" id="PF03129">
    <property type="entry name" value="HGTP_anticodon"/>
    <property type="match status" value="1"/>
</dbReference>
<dbReference type="EMBL" id="VSSQ01006546">
    <property type="protein sequence ID" value="MPM33071.1"/>
    <property type="molecule type" value="Genomic_DNA"/>
</dbReference>
<accession>A0A644YZ07</accession>
<name>A0A644YZ07_9ZZZZ</name>
<reference evidence="2" key="1">
    <citation type="submission" date="2019-08" db="EMBL/GenBank/DDBJ databases">
        <authorList>
            <person name="Kucharzyk K."/>
            <person name="Murdoch R.W."/>
            <person name="Higgins S."/>
            <person name="Loffler F."/>
        </authorList>
    </citation>
    <scope>NUCLEOTIDE SEQUENCE</scope>
</reference>
<dbReference type="GO" id="GO:0004821">
    <property type="term" value="F:histidine-tRNA ligase activity"/>
    <property type="evidence" value="ECO:0007669"/>
    <property type="project" value="UniProtKB-EC"/>
</dbReference>
<organism evidence="2">
    <name type="scientific">bioreactor metagenome</name>
    <dbReference type="NCBI Taxonomy" id="1076179"/>
    <lineage>
        <taxon>unclassified sequences</taxon>
        <taxon>metagenomes</taxon>
        <taxon>ecological metagenomes</taxon>
    </lineage>
</organism>
<dbReference type="PANTHER" id="PTHR11476">
    <property type="entry name" value="HISTIDYL-TRNA SYNTHETASE"/>
    <property type="match status" value="1"/>
</dbReference>
<evidence type="ECO:0000259" key="1">
    <source>
        <dbReference type="Pfam" id="PF03129"/>
    </source>
</evidence>
<dbReference type="Gene3D" id="3.40.50.800">
    <property type="entry name" value="Anticodon-binding domain"/>
    <property type="match status" value="1"/>
</dbReference>